<dbReference type="PANTHER" id="PTHR28080:SF1">
    <property type="entry name" value="PEROXISOMAL BIOGENESIS FACTOR 3"/>
    <property type="match status" value="1"/>
</dbReference>
<reference evidence="1 2" key="1">
    <citation type="submission" date="2023-12" db="EMBL/GenBank/DDBJ databases">
        <title>A high-quality genome assembly for Dillenia turbinata (Dilleniales).</title>
        <authorList>
            <person name="Chanderbali A."/>
        </authorList>
    </citation>
    <scope>NUCLEOTIDE SEQUENCE [LARGE SCALE GENOMIC DNA]</scope>
    <source>
        <strain evidence="1">LSX21</strain>
        <tissue evidence="1">Leaf</tissue>
    </source>
</reference>
<evidence type="ECO:0000313" key="1">
    <source>
        <dbReference type="EMBL" id="KAK6927730.1"/>
    </source>
</evidence>
<dbReference type="GO" id="GO:0030674">
    <property type="term" value="F:protein-macromolecule adaptor activity"/>
    <property type="evidence" value="ECO:0007669"/>
    <property type="project" value="TreeGrafter"/>
</dbReference>
<dbReference type="GO" id="GO:0045046">
    <property type="term" value="P:protein import into peroxisome membrane"/>
    <property type="evidence" value="ECO:0007669"/>
    <property type="project" value="TreeGrafter"/>
</dbReference>
<dbReference type="AlphaFoldDB" id="A0AAN8V564"/>
<protein>
    <submittedName>
        <fullName evidence="1">Uncharacterized protein</fullName>
    </submittedName>
</protein>
<proteinExistence type="predicted"/>
<dbReference type="Proteomes" id="UP001370490">
    <property type="component" value="Unassembled WGS sequence"/>
</dbReference>
<sequence>MLVSALVAFCCLRQLRDLFNTTVLHDTIAQILDVFMKSGGPQHWLHQFMVETRAVLSRTLWTLVKLKDRQRWWCSWGCVANRTKELENSNEFEHIVEQSVKKVIDSLVEDLKVQAGVGDLSAGVPLAKLLPRVALMSPRLLEKPNNNKFIQMIRNMQEVEVFFTLIYSDMQS</sequence>
<name>A0AAN8V564_9MAGN</name>
<comment type="caution">
    <text evidence="1">The sequence shown here is derived from an EMBL/GenBank/DDBJ whole genome shotgun (WGS) entry which is preliminary data.</text>
</comment>
<keyword evidence="2" id="KW-1185">Reference proteome</keyword>
<dbReference type="EMBL" id="JBAMMX010000014">
    <property type="protein sequence ID" value="KAK6927730.1"/>
    <property type="molecule type" value="Genomic_DNA"/>
</dbReference>
<organism evidence="1 2">
    <name type="scientific">Dillenia turbinata</name>
    <dbReference type="NCBI Taxonomy" id="194707"/>
    <lineage>
        <taxon>Eukaryota</taxon>
        <taxon>Viridiplantae</taxon>
        <taxon>Streptophyta</taxon>
        <taxon>Embryophyta</taxon>
        <taxon>Tracheophyta</taxon>
        <taxon>Spermatophyta</taxon>
        <taxon>Magnoliopsida</taxon>
        <taxon>eudicotyledons</taxon>
        <taxon>Gunneridae</taxon>
        <taxon>Pentapetalae</taxon>
        <taxon>Dilleniales</taxon>
        <taxon>Dilleniaceae</taxon>
        <taxon>Dillenia</taxon>
    </lineage>
</organism>
<accession>A0AAN8V564</accession>
<dbReference type="InterPro" id="IPR006966">
    <property type="entry name" value="Peroxin-3"/>
</dbReference>
<dbReference type="PANTHER" id="PTHR28080">
    <property type="entry name" value="PEROXISOMAL BIOGENESIS FACTOR 3"/>
    <property type="match status" value="1"/>
</dbReference>
<gene>
    <name evidence="1" type="ORF">RJ641_006321</name>
</gene>
<evidence type="ECO:0000313" key="2">
    <source>
        <dbReference type="Proteomes" id="UP001370490"/>
    </source>
</evidence>
<dbReference type="GO" id="GO:0005778">
    <property type="term" value="C:peroxisomal membrane"/>
    <property type="evidence" value="ECO:0007669"/>
    <property type="project" value="InterPro"/>
</dbReference>